<dbReference type="PANTHER" id="PTHR44144">
    <property type="entry name" value="DNAJ HOMOLOG SUBFAMILY C MEMBER 9"/>
    <property type="match status" value="1"/>
</dbReference>
<evidence type="ECO:0000256" key="1">
    <source>
        <dbReference type="SAM" id="MobiDB-lite"/>
    </source>
</evidence>
<dbReference type="PANTHER" id="PTHR44144:SF1">
    <property type="entry name" value="DNAJ HOMOLOG SUBFAMILY C MEMBER 9"/>
    <property type="match status" value="1"/>
</dbReference>
<feature type="compositionally biased region" description="Polar residues" evidence="1">
    <location>
        <begin position="23"/>
        <end position="39"/>
    </location>
</feature>
<accession>A0AB34HUG2</accession>
<dbReference type="AlphaFoldDB" id="A0AB34HUG2"/>
<protein>
    <recommendedName>
        <fullName evidence="2">J domain-containing protein</fullName>
    </recommendedName>
</protein>
<sequence length="129" mass="14718">MDEAPSLQRSYVSCGSRWTHAQQGSAASQTFTADGSGQQSHHEVSRATMALQVHPDSVGKSDEEDSTHHFQFLREVCSILSDKDQRAEYNEQGTVDKDSTVLNQTWDWNTHWRRTLKVLKRQTKVLRKS</sequence>
<evidence type="ECO:0000313" key="3">
    <source>
        <dbReference type="EMBL" id="KAJ8794770.1"/>
    </source>
</evidence>
<name>A0AB34HUG2_ESCRO</name>
<evidence type="ECO:0000259" key="2">
    <source>
        <dbReference type="Pfam" id="PF00226"/>
    </source>
</evidence>
<feature type="region of interest" description="Disordered" evidence="1">
    <location>
        <begin position="23"/>
        <end position="45"/>
    </location>
</feature>
<reference evidence="3 4" key="1">
    <citation type="submission" date="2022-11" db="EMBL/GenBank/DDBJ databases">
        <title>Whole genome sequence of Eschrichtius robustus ER-17-0199.</title>
        <authorList>
            <person name="Bruniche-Olsen A."/>
            <person name="Black A.N."/>
            <person name="Fields C.J."/>
            <person name="Walden K."/>
            <person name="Dewoody J.A."/>
        </authorList>
    </citation>
    <scope>NUCLEOTIDE SEQUENCE [LARGE SCALE GENOMIC DNA]</scope>
    <source>
        <strain evidence="3">ER-17-0199</strain>
        <tissue evidence="3">Blubber</tissue>
    </source>
</reference>
<dbReference type="SUPFAM" id="SSF46565">
    <property type="entry name" value="Chaperone J-domain"/>
    <property type="match status" value="1"/>
</dbReference>
<proteinExistence type="predicted"/>
<dbReference type="Gene3D" id="1.10.287.110">
    <property type="entry name" value="DnaJ domain"/>
    <property type="match status" value="1"/>
</dbReference>
<organism evidence="3 4">
    <name type="scientific">Eschrichtius robustus</name>
    <name type="common">California gray whale</name>
    <name type="synonym">Eschrichtius gibbosus</name>
    <dbReference type="NCBI Taxonomy" id="9764"/>
    <lineage>
        <taxon>Eukaryota</taxon>
        <taxon>Metazoa</taxon>
        <taxon>Chordata</taxon>
        <taxon>Craniata</taxon>
        <taxon>Vertebrata</taxon>
        <taxon>Euteleostomi</taxon>
        <taxon>Mammalia</taxon>
        <taxon>Eutheria</taxon>
        <taxon>Laurasiatheria</taxon>
        <taxon>Artiodactyla</taxon>
        <taxon>Whippomorpha</taxon>
        <taxon>Cetacea</taxon>
        <taxon>Mysticeti</taxon>
        <taxon>Eschrichtiidae</taxon>
        <taxon>Eschrichtius</taxon>
    </lineage>
</organism>
<keyword evidence="4" id="KW-1185">Reference proteome</keyword>
<dbReference type="GO" id="GO:0005634">
    <property type="term" value="C:nucleus"/>
    <property type="evidence" value="ECO:0007669"/>
    <property type="project" value="TreeGrafter"/>
</dbReference>
<evidence type="ECO:0000313" key="4">
    <source>
        <dbReference type="Proteomes" id="UP001159641"/>
    </source>
</evidence>
<dbReference type="InterPro" id="IPR052594">
    <property type="entry name" value="J_domain-containing_protein"/>
</dbReference>
<dbReference type="InterPro" id="IPR036869">
    <property type="entry name" value="J_dom_sf"/>
</dbReference>
<feature type="domain" description="J" evidence="2">
    <location>
        <begin position="48"/>
        <end position="90"/>
    </location>
</feature>
<gene>
    <name evidence="3" type="ORF">J1605_002935</name>
</gene>
<dbReference type="EMBL" id="JAIQCJ010000738">
    <property type="protein sequence ID" value="KAJ8794770.1"/>
    <property type="molecule type" value="Genomic_DNA"/>
</dbReference>
<dbReference type="Proteomes" id="UP001159641">
    <property type="component" value="Unassembled WGS sequence"/>
</dbReference>
<dbReference type="GO" id="GO:0031072">
    <property type="term" value="F:heat shock protein binding"/>
    <property type="evidence" value="ECO:0007669"/>
    <property type="project" value="TreeGrafter"/>
</dbReference>
<comment type="caution">
    <text evidence="3">The sequence shown here is derived from an EMBL/GenBank/DDBJ whole genome shotgun (WGS) entry which is preliminary data.</text>
</comment>
<dbReference type="GO" id="GO:0005737">
    <property type="term" value="C:cytoplasm"/>
    <property type="evidence" value="ECO:0007669"/>
    <property type="project" value="TreeGrafter"/>
</dbReference>
<dbReference type="Pfam" id="PF00226">
    <property type="entry name" value="DnaJ"/>
    <property type="match status" value="1"/>
</dbReference>
<dbReference type="InterPro" id="IPR001623">
    <property type="entry name" value="DnaJ_domain"/>
</dbReference>